<evidence type="ECO:0000313" key="3">
    <source>
        <dbReference type="Proteomes" id="UP000282613"/>
    </source>
</evidence>
<feature type="region of interest" description="Disordered" evidence="1">
    <location>
        <begin position="1"/>
        <end position="32"/>
    </location>
</feature>
<evidence type="ECO:0000256" key="1">
    <source>
        <dbReference type="SAM" id="MobiDB-lite"/>
    </source>
</evidence>
<name>A0A0R3WGQ3_TAEAS</name>
<feature type="compositionally biased region" description="Basic and acidic residues" evidence="1">
    <location>
        <begin position="1"/>
        <end position="11"/>
    </location>
</feature>
<proteinExistence type="predicted"/>
<protein>
    <submittedName>
        <fullName evidence="4">Histone domain-containing protein</fullName>
    </submittedName>
</protein>
<reference evidence="4" key="1">
    <citation type="submission" date="2017-02" db="UniProtKB">
        <authorList>
            <consortium name="WormBaseParasite"/>
        </authorList>
    </citation>
    <scope>IDENTIFICATION</scope>
</reference>
<evidence type="ECO:0000313" key="2">
    <source>
        <dbReference type="EMBL" id="VDK47946.1"/>
    </source>
</evidence>
<evidence type="ECO:0000313" key="4">
    <source>
        <dbReference type="WBParaSite" id="TASK_0001004601-mRNA-1"/>
    </source>
</evidence>
<gene>
    <name evidence="2" type="ORF">TASK_LOCUS10047</name>
</gene>
<dbReference type="WBParaSite" id="TASK_0001004601-mRNA-1">
    <property type="protein sequence ID" value="TASK_0001004601-mRNA-1"/>
    <property type="gene ID" value="TASK_0001004601"/>
</dbReference>
<dbReference type="InterPro" id="IPR009072">
    <property type="entry name" value="Histone-fold"/>
</dbReference>
<dbReference type="GO" id="GO:0046982">
    <property type="term" value="F:protein heterodimerization activity"/>
    <property type="evidence" value="ECO:0007669"/>
    <property type="project" value="InterPro"/>
</dbReference>
<organism evidence="4">
    <name type="scientific">Taenia asiatica</name>
    <name type="common">Asian tapeworm</name>
    <dbReference type="NCBI Taxonomy" id="60517"/>
    <lineage>
        <taxon>Eukaryota</taxon>
        <taxon>Metazoa</taxon>
        <taxon>Spiralia</taxon>
        <taxon>Lophotrochozoa</taxon>
        <taxon>Platyhelminthes</taxon>
        <taxon>Cestoda</taxon>
        <taxon>Eucestoda</taxon>
        <taxon>Cyclophyllidea</taxon>
        <taxon>Taeniidae</taxon>
        <taxon>Taenia</taxon>
    </lineage>
</organism>
<keyword evidence="3" id="KW-1185">Reference proteome</keyword>
<accession>A0A0R3WGQ3</accession>
<sequence>MAPKVASDKAAKRASKVKVPKMDKAMKRRRKESCATHIYKVLRQVHPNRASTHSAEQKKAFAMEE</sequence>
<reference evidence="2 3" key="2">
    <citation type="submission" date="2018-11" db="EMBL/GenBank/DDBJ databases">
        <authorList>
            <consortium name="Pathogen Informatics"/>
        </authorList>
    </citation>
    <scope>NUCLEOTIDE SEQUENCE [LARGE SCALE GENOMIC DNA]</scope>
</reference>
<dbReference type="Gene3D" id="1.10.20.10">
    <property type="entry name" value="Histone, subunit A"/>
    <property type="match status" value="1"/>
</dbReference>
<dbReference type="Proteomes" id="UP000282613">
    <property type="component" value="Unassembled WGS sequence"/>
</dbReference>
<dbReference type="SUPFAM" id="SSF47113">
    <property type="entry name" value="Histone-fold"/>
    <property type="match status" value="1"/>
</dbReference>
<dbReference type="STRING" id="60517.A0A0R3WGQ3"/>
<dbReference type="EMBL" id="UYRS01020111">
    <property type="protein sequence ID" value="VDK47946.1"/>
    <property type="molecule type" value="Genomic_DNA"/>
</dbReference>
<dbReference type="AlphaFoldDB" id="A0A0R3WGQ3"/>